<dbReference type="OrthoDB" id="882224at2"/>
<reference evidence="1 2" key="1">
    <citation type="submission" date="2018-06" db="EMBL/GenBank/DDBJ databases">
        <title>Sphaerisporangium craniellae sp. nov., isolated from a marine sponge in the South China Sea.</title>
        <authorList>
            <person name="Li L."/>
        </authorList>
    </citation>
    <scope>NUCLEOTIDE SEQUENCE [LARGE SCALE GENOMIC DNA]</scope>
    <source>
        <strain evidence="1 2">LHW63015</strain>
    </source>
</reference>
<dbReference type="Pfam" id="PF11528">
    <property type="entry name" value="DUF3224"/>
    <property type="match status" value="1"/>
</dbReference>
<keyword evidence="2" id="KW-1185">Reference proteome</keyword>
<evidence type="ECO:0000313" key="1">
    <source>
        <dbReference type="EMBL" id="RBQ18981.1"/>
    </source>
</evidence>
<dbReference type="SUPFAM" id="SSF159238">
    <property type="entry name" value="SO1590-like"/>
    <property type="match status" value="1"/>
</dbReference>
<name>A0A366LYI5_9ACTN</name>
<organism evidence="1 2">
    <name type="scientific">Spongiactinospora rosea</name>
    <dbReference type="NCBI Taxonomy" id="2248750"/>
    <lineage>
        <taxon>Bacteria</taxon>
        <taxon>Bacillati</taxon>
        <taxon>Actinomycetota</taxon>
        <taxon>Actinomycetes</taxon>
        <taxon>Streptosporangiales</taxon>
        <taxon>Streptosporangiaceae</taxon>
        <taxon>Spongiactinospora</taxon>
    </lineage>
</organism>
<dbReference type="RefSeq" id="WP_113981764.1">
    <property type="nucleotide sequence ID" value="NZ_QMEY01000006.1"/>
</dbReference>
<protein>
    <submittedName>
        <fullName evidence="1">DUF3224 domain-containing protein</fullName>
    </submittedName>
</protein>
<dbReference type="Proteomes" id="UP000253303">
    <property type="component" value="Unassembled WGS sequence"/>
</dbReference>
<dbReference type="InterPro" id="IPR021607">
    <property type="entry name" value="DUF3224"/>
</dbReference>
<accession>A0A366LYI5</accession>
<dbReference type="AlphaFoldDB" id="A0A366LYI5"/>
<dbReference type="Gene3D" id="2.40.350.10">
    <property type="entry name" value="SO1590-like"/>
    <property type="match status" value="1"/>
</dbReference>
<gene>
    <name evidence="1" type="ORF">DP939_17500</name>
</gene>
<sequence length="132" mass="13851">MVNASGVFNVDTWDEDPYDQREGAKLARVRVGKTFQGGLEGTSTTDIITVVSADDAPLAYSGIERFTGTASGRRGSFVLQHTATAGPGGEGELAWRIVTGTGTGELTGIRGEGRIDIAPDGTHSYALEYELG</sequence>
<comment type="caution">
    <text evidence="1">The sequence shown here is derived from an EMBL/GenBank/DDBJ whole genome shotgun (WGS) entry which is preliminary data.</text>
</comment>
<dbReference type="EMBL" id="QMEY01000006">
    <property type="protein sequence ID" value="RBQ18981.1"/>
    <property type="molecule type" value="Genomic_DNA"/>
</dbReference>
<dbReference type="InterPro" id="IPR023159">
    <property type="entry name" value="SO1590-like_sf"/>
</dbReference>
<proteinExistence type="predicted"/>
<evidence type="ECO:0000313" key="2">
    <source>
        <dbReference type="Proteomes" id="UP000253303"/>
    </source>
</evidence>